<sequence>MLLPRSYGDHMAVFFSVLEALILLGLYVRFLGKLQIEALPPKFHRRLKKSL</sequence>
<keyword evidence="1" id="KW-0812">Transmembrane</keyword>
<reference evidence="2 3" key="1">
    <citation type="submission" date="2014-08" db="EMBL/GenBank/DDBJ databases">
        <title>Complete genome sequence of Corynebacterium deserti GIMN1.010 (=DSM 45689), isolated from desert sand in western China.</title>
        <authorList>
            <person name="Ruckert C."/>
            <person name="Albersmeier A."/>
            <person name="Kalinowski J."/>
        </authorList>
    </citation>
    <scope>NUCLEOTIDE SEQUENCE [LARGE SCALE GENOMIC DNA]</scope>
    <source>
        <strain evidence="2 3">GIMN1.010</strain>
    </source>
</reference>
<proteinExistence type="predicted"/>
<evidence type="ECO:0000313" key="2">
    <source>
        <dbReference type="EMBL" id="ALC06243.1"/>
    </source>
</evidence>
<dbReference type="Proteomes" id="UP000068067">
    <property type="component" value="Chromosome"/>
</dbReference>
<feature type="transmembrane region" description="Helical" evidence="1">
    <location>
        <begin position="12"/>
        <end position="32"/>
    </location>
</feature>
<evidence type="ECO:0000313" key="3">
    <source>
        <dbReference type="Proteomes" id="UP000068067"/>
    </source>
</evidence>
<protein>
    <submittedName>
        <fullName evidence="2">Uncharacterized protein</fullName>
    </submittedName>
</protein>
<keyword evidence="1" id="KW-0472">Membrane</keyword>
<keyword evidence="1" id="KW-1133">Transmembrane helix</keyword>
<keyword evidence="3" id="KW-1185">Reference proteome</keyword>
<gene>
    <name evidence="2" type="ORF">CDES_09255</name>
</gene>
<dbReference type="KEGG" id="cdx:CDES_09255"/>
<name>A0A0M3Q9V4_9CORY</name>
<dbReference type="PATRIC" id="fig|931089.4.peg.1868"/>
<dbReference type="EMBL" id="CP009220">
    <property type="protein sequence ID" value="ALC06243.1"/>
    <property type="molecule type" value="Genomic_DNA"/>
</dbReference>
<dbReference type="AlphaFoldDB" id="A0A0M3Q9V4"/>
<evidence type="ECO:0000256" key="1">
    <source>
        <dbReference type="SAM" id="Phobius"/>
    </source>
</evidence>
<organism evidence="2 3">
    <name type="scientific">Corynebacterium deserti GIMN1.010</name>
    <dbReference type="NCBI Taxonomy" id="931089"/>
    <lineage>
        <taxon>Bacteria</taxon>
        <taxon>Bacillati</taxon>
        <taxon>Actinomycetota</taxon>
        <taxon>Actinomycetes</taxon>
        <taxon>Mycobacteriales</taxon>
        <taxon>Corynebacteriaceae</taxon>
        <taxon>Corynebacterium</taxon>
    </lineage>
</organism>
<accession>A0A0M3Q9V4</accession>
<dbReference type="STRING" id="931089.CDES_09255"/>